<dbReference type="EMBL" id="APJX01000005">
    <property type="protein sequence ID" value="EMS79241.1"/>
    <property type="molecule type" value="Genomic_DNA"/>
</dbReference>
<sequence>MVWIGQFSPDTHSLTPVCQSLAIQRINMVCAGLHRRKTHYCFSGCVESRYRENVARFLIDDSDITPLVSVTQVSVYPHRNRFQVPGRLIKMLGSAGIPFHHLVSSPAVVSLIIDACFQGRVITLLENTFDLPCSHTPYIQEIDQDISVLLKKYPETRSTYEEEKIKTYGFQLLREKYLLYTHGYLDQFMQTMQTRMPPIASEEIFHLVSVVQVSGPIYDACFVVDPDTRCKDGDGLFVDLITFHGPHFGDRYRILQTALNCLDVDRIPFFVAACAGASVSLVVPSGKGMAAQTALEKGFEAP</sequence>
<dbReference type="Proteomes" id="UP000014216">
    <property type="component" value="Unassembled WGS sequence"/>
</dbReference>
<organism evidence="1 2">
    <name type="scientific">Desulfotignum phosphitoxidans DSM 13687</name>
    <dbReference type="NCBI Taxonomy" id="1286635"/>
    <lineage>
        <taxon>Bacteria</taxon>
        <taxon>Pseudomonadati</taxon>
        <taxon>Thermodesulfobacteriota</taxon>
        <taxon>Desulfobacteria</taxon>
        <taxon>Desulfobacterales</taxon>
        <taxon>Desulfobacteraceae</taxon>
        <taxon>Desulfotignum</taxon>
    </lineage>
</organism>
<evidence type="ECO:0000313" key="1">
    <source>
        <dbReference type="EMBL" id="EMS79241.1"/>
    </source>
</evidence>
<accession>S0G585</accession>
<name>S0G585_9BACT</name>
<comment type="caution">
    <text evidence="1">The sequence shown here is derived from an EMBL/GenBank/DDBJ whole genome shotgun (WGS) entry which is preliminary data.</text>
</comment>
<proteinExistence type="predicted"/>
<keyword evidence="2" id="KW-1185">Reference proteome</keyword>
<dbReference type="AlphaFoldDB" id="S0G585"/>
<reference evidence="1 2" key="1">
    <citation type="journal article" date="2013" name="Genome Announc.">
        <title>Draft Genome Sequence of Desulfotignum phosphitoxidans DSM 13687 Strain FiPS-3.</title>
        <authorList>
            <person name="Poehlein A."/>
            <person name="Daniel R."/>
            <person name="Simeonova D.D."/>
        </authorList>
    </citation>
    <scope>NUCLEOTIDE SEQUENCE [LARGE SCALE GENOMIC DNA]</scope>
    <source>
        <strain evidence="1 2">DSM 13687</strain>
    </source>
</reference>
<protein>
    <submittedName>
        <fullName evidence="1">Uncharacterized protein</fullName>
    </submittedName>
</protein>
<evidence type="ECO:0000313" key="2">
    <source>
        <dbReference type="Proteomes" id="UP000014216"/>
    </source>
</evidence>
<gene>
    <name evidence="1" type="ORF">Dpo_5c01650</name>
</gene>